<name>A0ABT1SHI5_9FIRM</name>
<proteinExistence type="predicted"/>
<sequence length="324" mass="36824">MKKLWVALLGVAVVLCVYSVKAQGGTIIVYSCMEQFRNDRMQAELEKQFPDKEVIVMYVPTAKAAAKISVEKEQTDADIIIDMETAYMEKIKEQLAPSAQYSKLDYVDDAKTKDDRYVIWNRQAGSIIVNHSVLDKYDLPTPHTYEDLLDPAYQGLIAMPDPKSSGTGYFFLKNLVNVLGEEEAFAYIDRLADNIKQFSESGSGPVKLLVQGEIAIGLGLTFQGVSEYNEGNDLEMLTPEYGSPYSMTGAALIKGNENDEEVLEVYQYLINEYLVIDKEYDSPEQILKKQNNYIENYPKNIRYADMQGIEDLQEKERLLAKWKY</sequence>
<dbReference type="RefSeq" id="WP_256197203.1">
    <property type="nucleotide sequence ID" value="NZ_CANTYB010000087.1"/>
</dbReference>
<evidence type="ECO:0000313" key="2">
    <source>
        <dbReference type="EMBL" id="MCQ5120680.1"/>
    </source>
</evidence>
<dbReference type="SUPFAM" id="SSF53850">
    <property type="entry name" value="Periplasmic binding protein-like II"/>
    <property type="match status" value="1"/>
</dbReference>
<keyword evidence="3" id="KW-1185">Reference proteome</keyword>
<organism evidence="2 3">
    <name type="scientific">Massilicoli timonensis</name>
    <dbReference type="NCBI Taxonomy" id="2015901"/>
    <lineage>
        <taxon>Bacteria</taxon>
        <taxon>Bacillati</taxon>
        <taxon>Bacillota</taxon>
        <taxon>Erysipelotrichia</taxon>
        <taxon>Erysipelotrichales</taxon>
        <taxon>Erysipelotrichaceae</taxon>
        <taxon>Massilicoli</taxon>
    </lineage>
</organism>
<dbReference type="PANTHER" id="PTHR30006:SF2">
    <property type="entry name" value="ABC TRANSPORTER SUBSTRATE-BINDING PROTEIN"/>
    <property type="match status" value="1"/>
</dbReference>
<dbReference type="Pfam" id="PF13343">
    <property type="entry name" value="SBP_bac_6"/>
    <property type="match status" value="1"/>
</dbReference>
<keyword evidence="1" id="KW-0732">Signal</keyword>
<dbReference type="Proteomes" id="UP001524435">
    <property type="component" value="Unassembled WGS sequence"/>
</dbReference>
<protein>
    <submittedName>
        <fullName evidence="2">Extracellular solute-binding protein</fullName>
    </submittedName>
</protein>
<evidence type="ECO:0000256" key="1">
    <source>
        <dbReference type="ARBA" id="ARBA00022729"/>
    </source>
</evidence>
<comment type="caution">
    <text evidence="2">The sequence shown here is derived from an EMBL/GenBank/DDBJ whole genome shotgun (WGS) entry which is preliminary data.</text>
</comment>
<dbReference type="PANTHER" id="PTHR30006">
    <property type="entry name" value="THIAMINE-BINDING PERIPLASMIC PROTEIN-RELATED"/>
    <property type="match status" value="1"/>
</dbReference>
<reference evidence="2 3" key="1">
    <citation type="submission" date="2022-06" db="EMBL/GenBank/DDBJ databases">
        <title>Isolation of gut microbiota from human fecal samples.</title>
        <authorList>
            <person name="Pamer E.G."/>
            <person name="Barat B."/>
            <person name="Waligurski E."/>
            <person name="Medina S."/>
            <person name="Paddock L."/>
            <person name="Mostad J."/>
        </authorList>
    </citation>
    <scope>NUCLEOTIDE SEQUENCE [LARGE SCALE GENOMIC DNA]</scope>
    <source>
        <strain evidence="2 3">DFI.6.1</strain>
    </source>
</reference>
<dbReference type="Gene3D" id="3.40.190.10">
    <property type="entry name" value="Periplasmic binding protein-like II"/>
    <property type="match status" value="2"/>
</dbReference>
<dbReference type="PROSITE" id="PS51257">
    <property type="entry name" value="PROKAR_LIPOPROTEIN"/>
    <property type="match status" value="1"/>
</dbReference>
<evidence type="ECO:0000313" key="3">
    <source>
        <dbReference type="Proteomes" id="UP001524435"/>
    </source>
</evidence>
<dbReference type="EMBL" id="JANGCH010000001">
    <property type="protein sequence ID" value="MCQ5120680.1"/>
    <property type="molecule type" value="Genomic_DNA"/>
</dbReference>
<gene>
    <name evidence="2" type="ORF">NE663_00190</name>
</gene>
<accession>A0ABT1SHI5</accession>